<feature type="transmembrane region" description="Helical" evidence="1">
    <location>
        <begin position="141"/>
        <end position="159"/>
    </location>
</feature>
<name>A0A895XF52_9ACTN</name>
<evidence type="ECO:0000313" key="3">
    <source>
        <dbReference type="Proteomes" id="UP000662939"/>
    </source>
</evidence>
<keyword evidence="3" id="KW-1185">Reference proteome</keyword>
<feature type="transmembrane region" description="Helical" evidence="1">
    <location>
        <begin position="54"/>
        <end position="74"/>
    </location>
</feature>
<dbReference type="RefSeq" id="WP_213169952.1">
    <property type="nucleotide sequence ID" value="NZ_CP070496.1"/>
</dbReference>
<proteinExistence type="predicted"/>
<gene>
    <name evidence="2" type="ORF">JQS30_08960</name>
</gene>
<dbReference type="Proteomes" id="UP000662939">
    <property type="component" value="Chromosome"/>
</dbReference>
<evidence type="ECO:0000256" key="1">
    <source>
        <dbReference type="SAM" id="Phobius"/>
    </source>
</evidence>
<dbReference type="KEGG" id="nav:JQS30_08960"/>
<keyword evidence="1" id="KW-0472">Membrane</keyword>
<protein>
    <submittedName>
        <fullName evidence="2">DUF1772 domain-containing protein</fullName>
    </submittedName>
</protein>
<reference evidence="2" key="1">
    <citation type="submission" date="2021-02" db="EMBL/GenBank/DDBJ databases">
        <title>Natronoglycomyces albus gen. nov., sp. nov, a haloalkaliphilic actinobacterium from a soda solonchak soil.</title>
        <authorList>
            <person name="Sorokin D.Y."/>
            <person name="Khijniak T.V."/>
            <person name="Zakharycheva A.P."/>
            <person name="Boueva O.V."/>
            <person name="Ariskina E.V."/>
            <person name="Hahnke R.L."/>
            <person name="Bunk B."/>
            <person name="Sproer C."/>
            <person name="Schumann P."/>
            <person name="Evtushenko L.I."/>
            <person name="Kublanov I.V."/>
        </authorList>
    </citation>
    <scope>NUCLEOTIDE SEQUENCE</scope>
    <source>
        <strain evidence="2">DSM 106290</strain>
    </source>
</reference>
<keyword evidence="1" id="KW-1133">Transmembrane helix</keyword>
<dbReference type="EMBL" id="CP070496">
    <property type="protein sequence ID" value="QSB03954.1"/>
    <property type="molecule type" value="Genomic_DNA"/>
</dbReference>
<accession>A0A895XF52</accession>
<dbReference type="InterPro" id="IPR013901">
    <property type="entry name" value="Anthrone_oxy"/>
</dbReference>
<evidence type="ECO:0000313" key="2">
    <source>
        <dbReference type="EMBL" id="QSB03954.1"/>
    </source>
</evidence>
<dbReference type="Pfam" id="PF08592">
    <property type="entry name" value="Anthrone_oxy"/>
    <property type="match status" value="1"/>
</dbReference>
<organism evidence="2 3">
    <name type="scientific">Natronoglycomyces albus</name>
    <dbReference type="NCBI Taxonomy" id="2811108"/>
    <lineage>
        <taxon>Bacteria</taxon>
        <taxon>Bacillati</taxon>
        <taxon>Actinomycetota</taxon>
        <taxon>Actinomycetes</taxon>
        <taxon>Glycomycetales</taxon>
        <taxon>Glycomycetaceae</taxon>
        <taxon>Natronoglycomyces</taxon>
    </lineage>
</organism>
<dbReference type="AlphaFoldDB" id="A0A895XF52"/>
<keyword evidence="1" id="KW-0812">Transmembrane</keyword>
<feature type="transmembrane region" description="Helical" evidence="1">
    <location>
        <begin position="86"/>
        <end position="104"/>
    </location>
</feature>
<sequence>MIEFLQSASLLTAMLTSGLLAGLFYAYSISVMPGLGRADDTSFIVSFQGINEAIINGWFMASFIGGPLLTIVAIGSHIPGEHRDLLPWLVAAAAAHVSTFVITGRVNVPLNNALAAAGEDSTPHSQARERFETRWNRWNNVRTLTSLAAFFCLAVALFVR</sequence>